<evidence type="ECO:0000256" key="3">
    <source>
        <dbReference type="ARBA" id="ARBA00022989"/>
    </source>
</evidence>
<dbReference type="AlphaFoldDB" id="A0A6G0ZNL4"/>
<keyword evidence="7" id="KW-1185">Reference proteome</keyword>
<evidence type="ECO:0000256" key="4">
    <source>
        <dbReference type="ARBA" id="ARBA00023136"/>
    </source>
</evidence>
<evidence type="ECO:0000313" key="7">
    <source>
        <dbReference type="Proteomes" id="UP000478052"/>
    </source>
</evidence>
<evidence type="ECO:0000259" key="5">
    <source>
        <dbReference type="Pfam" id="PF01094"/>
    </source>
</evidence>
<reference evidence="6 7" key="1">
    <citation type="submission" date="2019-08" db="EMBL/GenBank/DDBJ databases">
        <title>Whole genome of Aphis craccivora.</title>
        <authorList>
            <person name="Voronova N.V."/>
            <person name="Shulinski R.S."/>
            <person name="Bandarenka Y.V."/>
            <person name="Zhorov D.G."/>
            <person name="Warner D."/>
        </authorList>
    </citation>
    <scope>NUCLEOTIDE SEQUENCE [LARGE SCALE GENOMIC DNA]</scope>
    <source>
        <strain evidence="6">180601</strain>
        <tissue evidence="6">Whole Body</tissue>
    </source>
</reference>
<comment type="subcellular location">
    <subcellularLocation>
        <location evidence="1">Membrane</location>
    </subcellularLocation>
</comment>
<keyword evidence="4" id="KW-0472">Membrane</keyword>
<keyword evidence="3" id="KW-1133">Transmembrane helix</keyword>
<evidence type="ECO:0000256" key="2">
    <source>
        <dbReference type="ARBA" id="ARBA00022692"/>
    </source>
</evidence>
<proteinExistence type="predicted"/>
<dbReference type="EMBL" id="VUJU01000107">
    <property type="protein sequence ID" value="KAF0773012.1"/>
    <property type="molecule type" value="Genomic_DNA"/>
</dbReference>
<dbReference type="Gene3D" id="3.40.50.2300">
    <property type="match status" value="2"/>
</dbReference>
<accession>A0A6G0ZNL4</accession>
<evidence type="ECO:0000313" key="6">
    <source>
        <dbReference type="EMBL" id="KAF0773012.1"/>
    </source>
</evidence>
<evidence type="ECO:0000256" key="1">
    <source>
        <dbReference type="ARBA" id="ARBA00004370"/>
    </source>
</evidence>
<dbReference type="SUPFAM" id="SSF53822">
    <property type="entry name" value="Periplasmic binding protein-like I"/>
    <property type="match status" value="1"/>
</dbReference>
<dbReference type="InterPro" id="IPR028082">
    <property type="entry name" value="Peripla_BP_I"/>
</dbReference>
<dbReference type="OrthoDB" id="5984008at2759"/>
<dbReference type="Pfam" id="PF01094">
    <property type="entry name" value="ANF_receptor"/>
    <property type="match status" value="1"/>
</dbReference>
<protein>
    <submittedName>
        <fullName evidence="6">Glutamate receptor ionotropic, kainate 2-like</fullName>
    </submittedName>
</protein>
<organism evidence="6 7">
    <name type="scientific">Aphis craccivora</name>
    <name type="common">Cowpea aphid</name>
    <dbReference type="NCBI Taxonomy" id="307492"/>
    <lineage>
        <taxon>Eukaryota</taxon>
        <taxon>Metazoa</taxon>
        <taxon>Ecdysozoa</taxon>
        <taxon>Arthropoda</taxon>
        <taxon>Hexapoda</taxon>
        <taxon>Insecta</taxon>
        <taxon>Pterygota</taxon>
        <taxon>Neoptera</taxon>
        <taxon>Paraneoptera</taxon>
        <taxon>Hemiptera</taxon>
        <taxon>Sternorrhyncha</taxon>
        <taxon>Aphidomorpha</taxon>
        <taxon>Aphidoidea</taxon>
        <taxon>Aphididae</taxon>
        <taxon>Aphidini</taxon>
        <taxon>Aphis</taxon>
        <taxon>Aphis</taxon>
    </lineage>
</organism>
<feature type="domain" description="Receptor ligand binding region" evidence="5">
    <location>
        <begin position="34"/>
        <end position="196"/>
    </location>
</feature>
<dbReference type="Proteomes" id="UP000478052">
    <property type="component" value="Unassembled WGS sequence"/>
</dbReference>
<keyword evidence="6" id="KW-0675">Receptor</keyword>
<dbReference type="GO" id="GO:0016020">
    <property type="term" value="C:membrane"/>
    <property type="evidence" value="ECO:0007669"/>
    <property type="project" value="UniProtKB-SubCell"/>
</dbReference>
<gene>
    <name evidence="6" type="ORF">FWK35_00001752</name>
</gene>
<dbReference type="InterPro" id="IPR001828">
    <property type="entry name" value="ANF_lig-bd_rcpt"/>
</dbReference>
<name>A0A6G0ZNL4_APHCR</name>
<comment type="caution">
    <text evidence="6">The sequence shown here is derived from an EMBL/GenBank/DDBJ whole genome shotgun (WGS) entry which is preliminary data.</text>
</comment>
<sequence>MTHLSVFCERDIIRYSHRGYAMGIERPSDHDSATMCRLLESGIHAIFGPSDSHLASHIVSICESVSMPLLLTIADRVTDLNRRHFVTDMFPAREHLGQAFRDLINFLNWTKIAIVYDDEEGLLLVQNLMKMSKIDFYVRQVDQHTHRQVMREIKDKHIFNIIVDVHPRNINGFFRSVNYHIIYKFKIKNWIHNDCMQYSHEFNEQLNEVPYSYLFKFCDPIL</sequence>
<keyword evidence="2" id="KW-0812">Transmembrane</keyword>